<evidence type="ECO:0000313" key="2">
    <source>
        <dbReference type="Proteomes" id="UP001159363"/>
    </source>
</evidence>
<dbReference type="EMBL" id="JARBHB010000007">
    <property type="protein sequence ID" value="KAJ8879302.1"/>
    <property type="molecule type" value="Genomic_DNA"/>
</dbReference>
<name>A0ABQ9H4T4_9NEOP</name>
<dbReference type="Proteomes" id="UP001159363">
    <property type="component" value="Chromosome 6"/>
</dbReference>
<proteinExistence type="predicted"/>
<comment type="caution">
    <text evidence="1">The sequence shown here is derived from an EMBL/GenBank/DDBJ whole genome shotgun (WGS) entry which is preliminary data.</text>
</comment>
<gene>
    <name evidence="1" type="ORF">PR048_019910</name>
</gene>
<protein>
    <submittedName>
        <fullName evidence="1">Uncharacterized protein</fullName>
    </submittedName>
</protein>
<reference evidence="1 2" key="1">
    <citation type="submission" date="2023-02" db="EMBL/GenBank/DDBJ databases">
        <title>LHISI_Scaffold_Assembly.</title>
        <authorList>
            <person name="Stuart O.P."/>
            <person name="Cleave R."/>
            <person name="Magrath M.J.L."/>
            <person name="Mikheyev A.S."/>
        </authorList>
    </citation>
    <scope>NUCLEOTIDE SEQUENCE [LARGE SCALE GENOMIC DNA]</scope>
    <source>
        <strain evidence="1">Daus_M_001</strain>
        <tissue evidence="1">Leg muscle</tissue>
    </source>
</reference>
<evidence type="ECO:0000313" key="1">
    <source>
        <dbReference type="EMBL" id="KAJ8879302.1"/>
    </source>
</evidence>
<sequence>MVSFQTPSLEREPIHSSVNLPAFRFVVTHVLRFITGTFRRVVEKGIGPLAKGLWGNRIFSFRLISALDRVSYGHSGSQLLVSIRTQRPEAWRLEETRAHQPANTVPPGAAVRGTARSLSISPRQATCLSSWVIKVSFGKGRGSGGGADHSAGRSLMSTGTADFAEALTTVATLFSIVNAGSVIIGVIDNNSYLVPAPSDISTVEPSGLLVYHLQNFQWLIGAAFAGRTLASSLLHDDMKFISVRIKYEASPPNHLNWLGFAEMGLVFAQEGFGALLGKNGICLGENGEFSPKKGNLKRLDTYLQIAVSDGSASSCPVADCSLFLALGPDYTSGTFKGTCLCNSSGQRGHPPRIAKQSGIFQGFINASGCPYNGGMMHVFVLMEGISNISFTAHDKLSHMYSYYPCSSYCSKAPYQTPRSHDLYPLYICLCVHLKTLVYAAPVDDVGTLRNPNCSGLRNNQALSEIHQYIRVSMQWRIDACVRADGGNFEHIF</sequence>
<keyword evidence="2" id="KW-1185">Reference proteome</keyword>
<accession>A0ABQ9H4T4</accession>
<organism evidence="1 2">
    <name type="scientific">Dryococelus australis</name>
    <dbReference type="NCBI Taxonomy" id="614101"/>
    <lineage>
        <taxon>Eukaryota</taxon>
        <taxon>Metazoa</taxon>
        <taxon>Ecdysozoa</taxon>
        <taxon>Arthropoda</taxon>
        <taxon>Hexapoda</taxon>
        <taxon>Insecta</taxon>
        <taxon>Pterygota</taxon>
        <taxon>Neoptera</taxon>
        <taxon>Polyneoptera</taxon>
        <taxon>Phasmatodea</taxon>
        <taxon>Verophasmatodea</taxon>
        <taxon>Anareolatae</taxon>
        <taxon>Phasmatidae</taxon>
        <taxon>Eurycanthinae</taxon>
        <taxon>Dryococelus</taxon>
    </lineage>
</organism>